<accession>A0A1H1QVA8</accession>
<keyword evidence="3" id="KW-1185">Reference proteome</keyword>
<keyword evidence="1" id="KW-0812">Transmembrane</keyword>
<feature type="transmembrane region" description="Helical" evidence="1">
    <location>
        <begin position="63"/>
        <end position="82"/>
    </location>
</feature>
<name>A0A1H1QVA8_9BRAD</name>
<feature type="transmembrane region" description="Helical" evidence="1">
    <location>
        <begin position="39"/>
        <end position="56"/>
    </location>
</feature>
<keyword evidence="1" id="KW-1133">Transmembrane helix</keyword>
<protein>
    <submittedName>
        <fullName evidence="2">Uncharacterized protein</fullName>
    </submittedName>
</protein>
<feature type="transmembrane region" description="Helical" evidence="1">
    <location>
        <begin position="94"/>
        <end position="114"/>
    </location>
</feature>
<evidence type="ECO:0000313" key="3">
    <source>
        <dbReference type="Proteomes" id="UP000243904"/>
    </source>
</evidence>
<dbReference type="Proteomes" id="UP000243904">
    <property type="component" value="Chromosome I"/>
</dbReference>
<gene>
    <name evidence="2" type="ORF">SAMN05444158_1548</name>
</gene>
<proteinExistence type="predicted"/>
<sequence>MKRFAILGPTAATLILFLVLLPVAGLLEGQRIEISVSPSAFLFCIFPALVVALFDWMGELIELPCRPIGATIVGWILAVVVLRETRALPDLPGWFMAIGLLGGIPAFVCSWVVLTMDNRQSAKA</sequence>
<dbReference type="EMBL" id="LT629750">
    <property type="protein sequence ID" value="SDS27390.1"/>
    <property type="molecule type" value="Genomic_DNA"/>
</dbReference>
<dbReference type="AlphaFoldDB" id="A0A1H1QVA8"/>
<organism evidence="2 3">
    <name type="scientific">Bradyrhizobium canariense</name>
    <dbReference type="NCBI Taxonomy" id="255045"/>
    <lineage>
        <taxon>Bacteria</taxon>
        <taxon>Pseudomonadati</taxon>
        <taxon>Pseudomonadota</taxon>
        <taxon>Alphaproteobacteria</taxon>
        <taxon>Hyphomicrobiales</taxon>
        <taxon>Nitrobacteraceae</taxon>
        <taxon>Bradyrhizobium</taxon>
    </lineage>
</organism>
<evidence type="ECO:0000313" key="2">
    <source>
        <dbReference type="EMBL" id="SDS27390.1"/>
    </source>
</evidence>
<keyword evidence="1" id="KW-0472">Membrane</keyword>
<dbReference type="RefSeq" id="WP_146686815.1">
    <property type="nucleotide sequence ID" value="NZ_LT629750.1"/>
</dbReference>
<evidence type="ECO:0000256" key="1">
    <source>
        <dbReference type="SAM" id="Phobius"/>
    </source>
</evidence>
<reference evidence="3" key="1">
    <citation type="submission" date="2016-10" db="EMBL/GenBank/DDBJ databases">
        <authorList>
            <person name="Varghese N."/>
            <person name="Submissions S."/>
        </authorList>
    </citation>
    <scope>NUCLEOTIDE SEQUENCE [LARGE SCALE GENOMIC DNA]</scope>
    <source>
        <strain evidence="3">GAS369</strain>
    </source>
</reference>